<proteinExistence type="predicted"/>
<dbReference type="Pfam" id="PF06250">
    <property type="entry name" value="YhcG_C"/>
    <property type="match status" value="1"/>
</dbReference>
<dbReference type="PANTHER" id="PTHR30547">
    <property type="entry name" value="UNCHARACTERIZED PROTEIN YHCG-RELATED"/>
    <property type="match status" value="1"/>
</dbReference>
<dbReference type="Pfam" id="PF17761">
    <property type="entry name" value="DUF1016_N"/>
    <property type="match status" value="1"/>
</dbReference>
<dbReference type="PANTHER" id="PTHR30547:SF5">
    <property type="entry name" value="NUCLEASE YHCG-RELATED"/>
    <property type="match status" value="1"/>
</dbReference>
<dbReference type="Proteomes" id="UP000178187">
    <property type="component" value="Unassembled WGS sequence"/>
</dbReference>
<evidence type="ECO:0000313" key="4">
    <source>
        <dbReference type="Proteomes" id="UP000178187"/>
    </source>
</evidence>
<organism evidence="3 4">
    <name type="scientific">Candidatus Danuiimicrobium aquiferis</name>
    <dbReference type="NCBI Taxonomy" id="1801832"/>
    <lineage>
        <taxon>Bacteria</taxon>
        <taxon>Pseudomonadati</taxon>
        <taxon>Candidatus Omnitrophota</taxon>
        <taxon>Candidatus Danuiimicrobium</taxon>
    </lineage>
</organism>
<protein>
    <recommendedName>
        <fullName evidence="5">Cytoplasmic protein</fullName>
    </recommendedName>
</protein>
<comment type="caution">
    <text evidence="3">The sequence shown here is derived from an EMBL/GenBank/DDBJ whole genome shotgun (WGS) entry which is preliminary data.</text>
</comment>
<evidence type="ECO:0008006" key="5">
    <source>
        <dbReference type="Google" id="ProtNLM"/>
    </source>
</evidence>
<dbReference type="InterPro" id="IPR053148">
    <property type="entry name" value="PD-DEXK-like_domain"/>
</dbReference>
<dbReference type="InterPro" id="IPR041527">
    <property type="entry name" value="YhcG_N"/>
</dbReference>
<reference evidence="3 4" key="1">
    <citation type="journal article" date="2016" name="Nat. Commun.">
        <title>Thousands of microbial genomes shed light on interconnected biogeochemical processes in an aquifer system.</title>
        <authorList>
            <person name="Anantharaman K."/>
            <person name="Brown C.T."/>
            <person name="Hug L.A."/>
            <person name="Sharon I."/>
            <person name="Castelle C.J."/>
            <person name="Probst A.J."/>
            <person name="Thomas B.C."/>
            <person name="Singh A."/>
            <person name="Wilkins M.J."/>
            <person name="Karaoz U."/>
            <person name="Brodie E.L."/>
            <person name="Williams K.H."/>
            <person name="Hubbard S.S."/>
            <person name="Banfield J.F."/>
        </authorList>
    </citation>
    <scope>NUCLEOTIDE SEQUENCE [LARGE SCALE GENOMIC DNA]</scope>
</reference>
<accession>A0A1G1L0U8</accession>
<sequence>MSKQITKNNSNKNHIYSRIHQILESARSNIARAINTEMVQAYWLIGREIVQEEQKGKNRAAYGESLLQSLSEKLTRDFGKGFDETNLRKIRQFYLTFPIRDALRLELSWTHYRILMRIENLQARSFYEIECVKNNWSARELERQKGSLLFERLALSKDKKGLMKLARKGQELETYADTIKDPYVLEFTGLAPQAKLYESKLEQALIDNLSKFLLELGKGFTFVARQKRITLDGDHFFIDLVFYHTLLRCYVLIDLKIGKLSHQDIGQMQMYVNFYDRELKQKSDLATVGLILCEDKKEAVVRYTLPKRNKRIFASKYKLYLPSEKELQTELKREKLSFEAQKQL</sequence>
<dbReference type="GO" id="GO:0003676">
    <property type="term" value="F:nucleic acid binding"/>
    <property type="evidence" value="ECO:0007669"/>
    <property type="project" value="InterPro"/>
</dbReference>
<evidence type="ECO:0000259" key="1">
    <source>
        <dbReference type="Pfam" id="PF06250"/>
    </source>
</evidence>
<evidence type="ECO:0000313" key="3">
    <source>
        <dbReference type="EMBL" id="OGW98787.1"/>
    </source>
</evidence>
<name>A0A1G1L0U8_9BACT</name>
<dbReference type="Gene3D" id="3.40.1350.10">
    <property type="match status" value="1"/>
</dbReference>
<dbReference type="InterPro" id="IPR009362">
    <property type="entry name" value="YhcG_C"/>
</dbReference>
<gene>
    <name evidence="3" type="ORF">A3G33_01105</name>
</gene>
<feature type="domain" description="YhcG PDDEXK nuclease" evidence="1">
    <location>
        <begin position="177"/>
        <end position="332"/>
    </location>
</feature>
<dbReference type="EMBL" id="MHFR01000028">
    <property type="protein sequence ID" value="OGW98787.1"/>
    <property type="molecule type" value="Genomic_DNA"/>
</dbReference>
<feature type="domain" description="YhcG N-terminal" evidence="2">
    <location>
        <begin position="19"/>
        <end position="152"/>
    </location>
</feature>
<dbReference type="AlphaFoldDB" id="A0A1G1L0U8"/>
<dbReference type="InterPro" id="IPR011856">
    <property type="entry name" value="tRNA_endonuc-like_dom_sf"/>
</dbReference>
<evidence type="ECO:0000259" key="2">
    <source>
        <dbReference type="Pfam" id="PF17761"/>
    </source>
</evidence>